<dbReference type="EMBL" id="JRWM01000006">
    <property type="protein sequence ID" value="KHA61192.1"/>
    <property type="molecule type" value="Genomic_DNA"/>
</dbReference>
<dbReference type="InterPro" id="IPR002104">
    <property type="entry name" value="Integrase_catalytic"/>
</dbReference>
<comment type="similarity">
    <text evidence="1">Belongs to the 'phage' integrase family.</text>
</comment>
<name>A0ABR4YDX4_9VIBR</name>
<proteinExistence type="inferred from homology"/>
<sequence>MIVISHIRAHIASCSEADDPQLVIKHLKYELARLRKSTFAITSVYSGGIPAKPASPAQKRKLSDERITSQRVLDDFIHSKQSTGILPRSIQQLESRIQSFIKFSEVHVYDATPKLAMMFRDELLRAGKAEKSVVEYLAAVRQFYKWLSQREDISKNVFEGVTVRRKQAKASEQRRRWSRQQLINLFAHRSLRAPQKGLELTQSELEDYWLPQLLLYTGARVSEICQLDTWDIKCIDDIWCIDINDNGSGKRLKSASAKRLVPLHPILIKYGFLRYAQTRYESGQAKLFSFKPMGANMDWSKAFINRFSKVLDELGYMASYRPTLHSFRHTFIDELQQMDISEHVVADLVGHTKPTLTYGRYGKRVDLAQLQITINCINIHGIR</sequence>
<dbReference type="InterPro" id="IPR013762">
    <property type="entry name" value="Integrase-like_cat_sf"/>
</dbReference>
<keyword evidence="4" id="KW-0233">DNA recombination</keyword>
<evidence type="ECO:0000313" key="9">
    <source>
        <dbReference type="Proteomes" id="UP000030520"/>
    </source>
</evidence>
<dbReference type="Proteomes" id="UP000030520">
    <property type="component" value="Unassembled WGS sequence"/>
</dbReference>
<dbReference type="PANTHER" id="PTHR30349">
    <property type="entry name" value="PHAGE INTEGRASE-RELATED"/>
    <property type="match status" value="1"/>
</dbReference>
<evidence type="ECO:0000313" key="8">
    <source>
        <dbReference type="EMBL" id="KHA61192.1"/>
    </source>
</evidence>
<dbReference type="InterPro" id="IPR011010">
    <property type="entry name" value="DNA_brk_join_enz"/>
</dbReference>
<gene>
    <name evidence="8" type="ORF">NL53_05995</name>
</gene>
<dbReference type="Pfam" id="PF00589">
    <property type="entry name" value="Phage_integrase"/>
    <property type="match status" value="1"/>
</dbReference>
<keyword evidence="2" id="KW-0229">DNA integration</keyword>
<feature type="domain" description="Core-binding (CB)" evidence="7">
    <location>
        <begin position="67"/>
        <end position="148"/>
    </location>
</feature>
<dbReference type="Gene3D" id="1.10.150.130">
    <property type="match status" value="1"/>
</dbReference>
<dbReference type="Pfam" id="PF02899">
    <property type="entry name" value="Phage_int_SAM_1"/>
    <property type="match status" value="1"/>
</dbReference>
<dbReference type="PROSITE" id="PS51900">
    <property type="entry name" value="CB"/>
    <property type="match status" value="1"/>
</dbReference>
<evidence type="ECO:0000256" key="1">
    <source>
        <dbReference type="ARBA" id="ARBA00008857"/>
    </source>
</evidence>
<dbReference type="InterPro" id="IPR044068">
    <property type="entry name" value="CB"/>
</dbReference>
<dbReference type="CDD" id="cd01184">
    <property type="entry name" value="INT_C_like_1"/>
    <property type="match status" value="1"/>
</dbReference>
<organism evidence="8 9">
    <name type="scientific">Vibrio variabilis</name>
    <dbReference type="NCBI Taxonomy" id="990271"/>
    <lineage>
        <taxon>Bacteria</taxon>
        <taxon>Pseudomonadati</taxon>
        <taxon>Pseudomonadota</taxon>
        <taxon>Gammaproteobacteria</taxon>
        <taxon>Vibrionales</taxon>
        <taxon>Vibrionaceae</taxon>
        <taxon>Vibrio</taxon>
    </lineage>
</organism>
<protein>
    <recommendedName>
        <fullName evidence="10">Integrase</fullName>
    </recommendedName>
</protein>
<dbReference type="SUPFAM" id="SSF56349">
    <property type="entry name" value="DNA breaking-rejoining enzymes"/>
    <property type="match status" value="1"/>
</dbReference>
<dbReference type="InterPro" id="IPR004107">
    <property type="entry name" value="Integrase_SAM-like_N"/>
</dbReference>
<evidence type="ECO:0000259" key="6">
    <source>
        <dbReference type="PROSITE" id="PS51898"/>
    </source>
</evidence>
<dbReference type="PANTHER" id="PTHR30349:SF41">
    <property type="entry name" value="INTEGRASE_RECOMBINASE PROTEIN MJ0367-RELATED"/>
    <property type="match status" value="1"/>
</dbReference>
<accession>A0ABR4YDX4</accession>
<reference evidence="8 9" key="1">
    <citation type="submission" date="2014-10" db="EMBL/GenBank/DDBJ databases">
        <title>Genome sequencing of Vibrio variabilis T01.</title>
        <authorList>
            <person name="Chan K.-G."/>
            <person name="Mohamad N.I."/>
        </authorList>
    </citation>
    <scope>NUCLEOTIDE SEQUENCE [LARGE SCALE GENOMIC DNA]</scope>
    <source>
        <strain evidence="8 9">T01</strain>
    </source>
</reference>
<evidence type="ECO:0000256" key="3">
    <source>
        <dbReference type="ARBA" id="ARBA00023125"/>
    </source>
</evidence>
<dbReference type="Gene3D" id="1.10.443.10">
    <property type="entry name" value="Intergrase catalytic core"/>
    <property type="match status" value="1"/>
</dbReference>
<evidence type="ECO:0000259" key="7">
    <source>
        <dbReference type="PROSITE" id="PS51900"/>
    </source>
</evidence>
<dbReference type="PROSITE" id="PS51898">
    <property type="entry name" value="TYR_RECOMBINASE"/>
    <property type="match status" value="1"/>
</dbReference>
<keyword evidence="9" id="KW-1185">Reference proteome</keyword>
<feature type="domain" description="Tyr recombinase" evidence="6">
    <location>
        <begin position="172"/>
        <end position="375"/>
    </location>
</feature>
<evidence type="ECO:0000256" key="2">
    <source>
        <dbReference type="ARBA" id="ARBA00022908"/>
    </source>
</evidence>
<evidence type="ECO:0000256" key="5">
    <source>
        <dbReference type="PROSITE-ProRule" id="PRU01248"/>
    </source>
</evidence>
<comment type="caution">
    <text evidence="8">The sequence shown here is derived from an EMBL/GenBank/DDBJ whole genome shotgun (WGS) entry which is preliminary data.</text>
</comment>
<keyword evidence="3 5" id="KW-0238">DNA-binding</keyword>
<dbReference type="InterPro" id="IPR010998">
    <property type="entry name" value="Integrase_recombinase_N"/>
</dbReference>
<dbReference type="InterPro" id="IPR050090">
    <property type="entry name" value="Tyrosine_recombinase_XerCD"/>
</dbReference>
<evidence type="ECO:0000256" key="4">
    <source>
        <dbReference type="ARBA" id="ARBA00023172"/>
    </source>
</evidence>
<evidence type="ECO:0008006" key="10">
    <source>
        <dbReference type="Google" id="ProtNLM"/>
    </source>
</evidence>